<dbReference type="GO" id="GO:0005509">
    <property type="term" value="F:calcium ion binding"/>
    <property type="evidence" value="ECO:0007669"/>
    <property type="project" value="InterPro"/>
</dbReference>
<protein>
    <recommendedName>
        <fullName evidence="16">Calmodulin</fullName>
    </recommendedName>
</protein>
<feature type="transmembrane region" description="Helical" evidence="11">
    <location>
        <begin position="1800"/>
        <end position="1822"/>
    </location>
</feature>
<feature type="compositionally biased region" description="Basic and acidic residues" evidence="10">
    <location>
        <begin position="1372"/>
        <end position="1382"/>
    </location>
</feature>
<evidence type="ECO:0000259" key="13">
    <source>
        <dbReference type="PROSITE" id="PS50222"/>
    </source>
</evidence>
<proteinExistence type="inferred from homology"/>
<evidence type="ECO:0000313" key="15">
    <source>
        <dbReference type="Proteomes" id="UP001165082"/>
    </source>
</evidence>
<dbReference type="InterPro" id="IPR002048">
    <property type="entry name" value="EF_hand_dom"/>
</dbReference>
<feature type="repeat" description="ANK" evidence="9">
    <location>
        <begin position="808"/>
        <end position="831"/>
    </location>
</feature>
<dbReference type="PROSITE" id="PS50088">
    <property type="entry name" value="ANK_REPEAT"/>
    <property type="match status" value="6"/>
</dbReference>
<feature type="transmembrane region" description="Helical" evidence="11">
    <location>
        <begin position="1703"/>
        <end position="1724"/>
    </location>
</feature>
<evidence type="ECO:0000256" key="5">
    <source>
        <dbReference type="ARBA" id="ARBA00022837"/>
    </source>
</evidence>
<dbReference type="PROSITE" id="PS50042">
    <property type="entry name" value="CNMP_BINDING_3"/>
    <property type="match status" value="1"/>
</dbReference>
<dbReference type="OrthoDB" id="426293at2759"/>
<feature type="transmembrane region" description="Helical" evidence="11">
    <location>
        <begin position="1769"/>
        <end position="1788"/>
    </location>
</feature>
<keyword evidence="8 11" id="KW-0472">Membrane</keyword>
<feature type="compositionally biased region" description="Polar residues" evidence="10">
    <location>
        <begin position="188"/>
        <end position="201"/>
    </location>
</feature>
<evidence type="ECO:0000256" key="1">
    <source>
        <dbReference type="ARBA" id="ARBA00004141"/>
    </source>
</evidence>
<dbReference type="Pfam" id="PF12796">
    <property type="entry name" value="Ank_2"/>
    <property type="match status" value="6"/>
</dbReference>
<feature type="repeat" description="ANK" evidence="9">
    <location>
        <begin position="2083"/>
        <end position="2115"/>
    </location>
</feature>
<evidence type="ECO:0000256" key="2">
    <source>
        <dbReference type="ARBA" id="ARBA00007929"/>
    </source>
</evidence>
<dbReference type="GO" id="GO:0005249">
    <property type="term" value="F:voltage-gated potassium channel activity"/>
    <property type="evidence" value="ECO:0007669"/>
    <property type="project" value="InterPro"/>
</dbReference>
<reference evidence="14" key="1">
    <citation type="submission" date="2022-07" db="EMBL/GenBank/DDBJ databases">
        <title>Genome analysis of Parmales, a sister group of diatoms, reveals the evolutionary specialization of diatoms from phago-mixotrophs to photoautotrophs.</title>
        <authorList>
            <person name="Ban H."/>
            <person name="Sato S."/>
            <person name="Yoshikawa S."/>
            <person name="Kazumasa Y."/>
            <person name="Nakamura Y."/>
            <person name="Ichinomiya M."/>
            <person name="Saitoh K."/>
            <person name="Sato N."/>
            <person name="Blanc-Mathieu R."/>
            <person name="Endo H."/>
            <person name="Kuwata A."/>
            <person name="Ogata H."/>
        </authorList>
    </citation>
    <scope>NUCLEOTIDE SEQUENCE</scope>
</reference>
<feature type="repeat" description="ANK" evidence="9">
    <location>
        <begin position="744"/>
        <end position="776"/>
    </location>
</feature>
<feature type="compositionally biased region" description="Polar residues" evidence="10">
    <location>
        <begin position="1"/>
        <end position="17"/>
    </location>
</feature>
<dbReference type="InterPro" id="IPR014710">
    <property type="entry name" value="RmlC-like_jellyroll"/>
</dbReference>
<keyword evidence="9" id="KW-0040">ANK repeat</keyword>
<keyword evidence="15" id="KW-1185">Reference proteome</keyword>
<feature type="transmembrane region" description="Helical" evidence="11">
    <location>
        <begin position="1558"/>
        <end position="1584"/>
    </location>
</feature>
<dbReference type="PROSITE" id="PS50297">
    <property type="entry name" value="ANK_REP_REGION"/>
    <property type="match status" value="6"/>
</dbReference>
<feature type="domain" description="EF-hand" evidence="13">
    <location>
        <begin position="1449"/>
        <end position="1484"/>
    </location>
</feature>
<name>A0A9W6ZAX2_9STRA</name>
<feature type="region of interest" description="Disordered" evidence="10">
    <location>
        <begin position="1"/>
        <end position="100"/>
    </location>
</feature>
<gene>
    <name evidence="14" type="ORF">TrRE_jg10668</name>
</gene>
<comment type="caution">
    <text evidence="14">The sequence shown here is derived from an EMBL/GenBank/DDBJ whole genome shotgun (WGS) entry which is preliminary data.</text>
</comment>
<dbReference type="InterPro" id="IPR018247">
    <property type="entry name" value="EF_Hand_1_Ca_BS"/>
</dbReference>
<dbReference type="Gene3D" id="2.60.120.10">
    <property type="entry name" value="Jelly Rolls"/>
    <property type="match status" value="1"/>
</dbReference>
<evidence type="ECO:0000256" key="10">
    <source>
        <dbReference type="SAM" id="MobiDB-lite"/>
    </source>
</evidence>
<dbReference type="InterPro" id="IPR002110">
    <property type="entry name" value="Ankyrin_rpt"/>
</dbReference>
<feature type="repeat" description="ANK" evidence="9">
    <location>
        <begin position="711"/>
        <end position="743"/>
    </location>
</feature>
<evidence type="ECO:0000256" key="3">
    <source>
        <dbReference type="ARBA" id="ARBA00022448"/>
    </source>
</evidence>
<feature type="domain" description="EF-hand" evidence="13">
    <location>
        <begin position="1493"/>
        <end position="1521"/>
    </location>
</feature>
<feature type="transmembrane region" description="Helical" evidence="11">
    <location>
        <begin position="604"/>
        <end position="630"/>
    </location>
</feature>
<keyword evidence="5" id="KW-0106">Calcium</keyword>
<dbReference type="Pfam" id="PF00520">
    <property type="entry name" value="Ion_trans"/>
    <property type="match status" value="1"/>
</dbReference>
<dbReference type="InterPro" id="IPR045319">
    <property type="entry name" value="KAT/AKT"/>
</dbReference>
<feature type="repeat" description="ANK" evidence="9">
    <location>
        <begin position="908"/>
        <end position="940"/>
    </location>
</feature>
<evidence type="ECO:0000256" key="4">
    <source>
        <dbReference type="ARBA" id="ARBA00022692"/>
    </source>
</evidence>
<dbReference type="Pfam" id="PF13499">
    <property type="entry name" value="EF-hand_7"/>
    <property type="match status" value="1"/>
</dbReference>
<evidence type="ECO:0000256" key="6">
    <source>
        <dbReference type="ARBA" id="ARBA00022989"/>
    </source>
</evidence>
<evidence type="ECO:0000256" key="8">
    <source>
        <dbReference type="ARBA" id="ARBA00023136"/>
    </source>
</evidence>
<evidence type="ECO:0000256" key="11">
    <source>
        <dbReference type="SAM" id="Phobius"/>
    </source>
</evidence>
<evidence type="ECO:0000256" key="9">
    <source>
        <dbReference type="PROSITE-ProRule" id="PRU00023"/>
    </source>
</evidence>
<accession>A0A9W6ZAX2</accession>
<dbReference type="SMART" id="SM00054">
    <property type="entry name" value="EFh"/>
    <property type="match status" value="3"/>
</dbReference>
<dbReference type="Gene3D" id="1.25.40.20">
    <property type="entry name" value="Ankyrin repeat-containing domain"/>
    <property type="match status" value="6"/>
</dbReference>
<comment type="subcellular location">
    <subcellularLocation>
        <location evidence="1">Membrane</location>
        <topology evidence="1">Multi-pass membrane protein</topology>
    </subcellularLocation>
</comment>
<sequence>MSGSQLRATLSPDSSLTEFEDHQMHSGFPPQQQPQYHVYDDKTQPVELQQHPGPDFQRFGPRSPPQPLPHQHHPQPEHQRMAQRKVTQDTDLDLSTSTRTDTGYTDKIIRVASSDSTPTPLYHQRIFATEDNILDTSSHSQHSNNPHVGNLNKVVPVLEMVNPESSARSRKRSITNLTPIIPETHSANHQHVQAGELTTDNGPRRDRKNSFSDLTPKSARRASTAFKTAASFLIKKTVTKSLDITGSLLKQSRFLSDDQIRRGVQARLVEGQSLSSAKEGENDVFPKRHVKFHNLPIISKKQLSGDDQVFEGANSRPSLTKLVYQRPILGENSSLYRTWIFIRSFVMLVTFFRMFVYIAFYTYLEPLYPILDFVDIIIIFDIFATLFTPYHLGSTVIIDPKSITQNYFDMSTLGYWNVFNPKPKKTFWVDFIAVIPFHIAKGSFLVAPSPSHNPPIEVARYLALLQIPFTLEVFQIFRRAETDVYQDVQSIALTKFLFFMVMSSHALGCVWWWIASMFNFDCDTWVGQYLPYFLEVDADYVALISDNGTIAPYEEGQCNEEYDMLELYNIDNLGKAYELTFFWGWNSLTNLGYSDVVPHNAAEMLWSCALLLFQVIFYSYILALGFNFIFKKDEKEFTNTLMTKLRRKYLMPNETLFKIEDMSRELCFITHGTVLVYSDVECNQLVKTVTSESHFGSQIGEGLDVNSGDYDSRTTLHLAAAEGNIRVVQVLLQEGADCAVTDRWGHEPLHDAIVSSHESVAELLAEHGAELHYDDPAGMLCSAAAAGDVDQLKRMVSHGISPNSADYDGRTALHLAASEGNMKVVEMLISNANQKADVNVQDRWKNTPLDDAVSHGHELISMLLSEAGGHMNLAYASGALCEAASKGEIIRLKLLQRHGADVNDADYDNRTALHLAAAEGQMVSVDFLLNCKAEVNFKDRWSRCAIDDAIAGKHFDVAKLLISAGGKPSTPISEDDLLNVEMVDLSEVRKVIASAVDFQNDRHKRNKQLVELAKQIVVEAASASNKLQRTLKNFHQILEGLSTVGLHSPTFHDTRLLSLSKYDEVAVDRYFTLLDVHEPATRGFAAASQDKRAAANFAMDRFISGNSEAPLVPKIHFNSFHQVILHFPQIETSLEAFIQDVVHVSGQEHMREADIEIDARQLQKLLEGYELSNNRETIEHIMMEAKSSDDGVFSTKPSILATLDDSFGKASTKASHAPELKAKCPDLLRSNTLVNLFLGHAGFQNSHVSKIAHGFRVINAAFNLLDTDSDGKLAVNQLISMKNVFGFEQGLTNDEIRKSFFANKKHVWRHEFPVLMAKLVGVFDAENVAGAESEDGDSSLDNMSNDWSGGGPSHRSENSEKGGDASTVGESAKIDKKGDRNGGKSSHAEIQSMLSNDSEQLDSSSLRFKLKKFFSSIFWKMISFLPTEWMFSMRQIDQKILDKLQIHGTYAKQYEEAFKSFDDDGNGTIDKEEFEVLIKQVFDVDIPARYRLKLFHRFDRQGNGQITFDDFSITLRTMLETRMTYLSRREVERRLENFAIPDGTPWYIFHPRSNFIEVYWKGVMVMVSIAYIWLVPHTIAFLSTSDEDIFITFNLVGTLAWNRIFHALDVFLWLDVCLKFVTAYLNKRSVYVFKRSKIAKHYLKNDFIFDLVAAAPFDILLEATGASKSSVAWVKILRLLRIKDVWNVIRNNSKAKQDALSELVSHTFYLMVVLHILACLWYYVSIASTPEGSFTYLHNIRMDPAYEGWGSMYRANRTEIEMAYKFDEWALSFYWCFATLSAMGHGDLMPSNFRERAMMIVVMFLNLSLYAYYLGAMSTMFMKRDETLVQNKSEVASIQRFLDKYNLPKKLENDIRETFEFKAHQKATGISQEQETQVYRSLSHTLQVEVAHYISRGLLNGVAALKDCNHNFLDSLSTYSTASFVSIGGNSLSDSHMNGITIAQKKKEMERIIQLCSLCHQGNYEGLEKLLGNDRLTSEGDYDKRTPLHLAASEGRLSCVEFLCDHMDAEYLSPVDRFGGTPLSDAVRHKHDKVANYLRNKGARMPESTDKAGQLCAAAADQDLDQLKRLVANRYNPNEGDYDDRTALHLAASNGHLDIVKYLNSMWANLNAEDRWGGTPLADAIRHNHVDVAEFLRQHGGKLPDDMDVAGMMCQAASEGDIDKLRTFFVNGVDLNVGDYDARTALHLACSCNQLAVVDFLLKACKGSVDINPIDRLGNTPLDDSIREGFDWLSIILKKHGGVVHGDPVLDEKMRLLKEDERKRIVDKALTLEKDTLNDLQNSEIVQVFKETIVSINEAVPKLRTGLDFLMHAFSKSKRVMSKKVIFRSRRPSLDELCDFFTTSIFHFMRENQKINEINAYVSVRNSVEGGHGTRRLISLTRSYIDTHLSSDAGMKISVNPEDRIGLVECLKKLEASEARGAETDDEILGSLAKRVVSLMKNVKHSLEVQLKESVSKYLASHDYVTASRGRLGRAWRCMVVSKKMYISTFHLLKQLEKLKCLTVQHEDSLEATWWDEDASENQMTQSETEKTNELKGAFLIAIKSHELRKSMEEDSTKLITMFRSLGNIAIKAGRMTKDDYATYQHKAKILEESKQKRLDRTEGDEELFKALQK</sequence>
<dbReference type="SMART" id="SM00248">
    <property type="entry name" value="ANK"/>
    <property type="match status" value="13"/>
</dbReference>
<dbReference type="CDD" id="cd00051">
    <property type="entry name" value="EFh"/>
    <property type="match status" value="1"/>
</dbReference>
<keyword evidence="6 11" id="KW-1133">Transmembrane helix</keyword>
<dbReference type="Gene3D" id="1.10.287.70">
    <property type="match status" value="2"/>
</dbReference>
<feature type="compositionally biased region" description="Basic and acidic residues" evidence="10">
    <location>
        <begin position="1354"/>
        <end position="1363"/>
    </location>
</feature>
<keyword evidence="4 11" id="KW-0812">Transmembrane</keyword>
<dbReference type="SUPFAM" id="SSF47473">
    <property type="entry name" value="EF-hand"/>
    <property type="match status" value="1"/>
</dbReference>
<evidence type="ECO:0008006" key="16">
    <source>
        <dbReference type="Google" id="ProtNLM"/>
    </source>
</evidence>
<dbReference type="SUPFAM" id="SSF51206">
    <property type="entry name" value="cAMP-binding domain-like"/>
    <property type="match status" value="2"/>
</dbReference>
<dbReference type="SUPFAM" id="SSF48403">
    <property type="entry name" value="Ankyrin repeat"/>
    <property type="match status" value="2"/>
</dbReference>
<dbReference type="PROSITE" id="PS50222">
    <property type="entry name" value="EF_HAND_2"/>
    <property type="match status" value="2"/>
</dbReference>
<feature type="transmembrane region" description="Helical" evidence="11">
    <location>
        <begin position="370"/>
        <end position="392"/>
    </location>
</feature>
<feature type="repeat" description="ANK" evidence="9">
    <location>
        <begin position="1983"/>
        <end position="2003"/>
    </location>
</feature>
<keyword evidence="3" id="KW-0813">Transport</keyword>
<evidence type="ECO:0000259" key="12">
    <source>
        <dbReference type="PROSITE" id="PS50042"/>
    </source>
</evidence>
<dbReference type="PROSITE" id="PS00018">
    <property type="entry name" value="EF_HAND_1"/>
    <property type="match status" value="1"/>
</dbReference>
<comment type="similarity">
    <text evidence="2">Belongs to the potassium channel family. Plant (TC 1.A.1.4) subfamily.</text>
</comment>
<dbReference type="PANTHER" id="PTHR45743:SF2">
    <property type="entry name" value="POTASSIUM CHANNEL AKT1"/>
    <property type="match status" value="1"/>
</dbReference>
<keyword evidence="7" id="KW-0406">Ion transport</keyword>
<evidence type="ECO:0000256" key="7">
    <source>
        <dbReference type="ARBA" id="ARBA00023065"/>
    </source>
</evidence>
<feature type="region of interest" description="Disordered" evidence="10">
    <location>
        <begin position="1331"/>
        <end position="1386"/>
    </location>
</feature>
<dbReference type="PANTHER" id="PTHR45743">
    <property type="entry name" value="POTASSIUM CHANNEL AKT1"/>
    <property type="match status" value="1"/>
</dbReference>
<feature type="transmembrane region" description="Helical" evidence="11">
    <location>
        <begin position="497"/>
        <end position="515"/>
    </location>
</feature>
<organism evidence="14 15">
    <name type="scientific">Triparma retinervis</name>
    <dbReference type="NCBI Taxonomy" id="2557542"/>
    <lineage>
        <taxon>Eukaryota</taxon>
        <taxon>Sar</taxon>
        <taxon>Stramenopiles</taxon>
        <taxon>Ochrophyta</taxon>
        <taxon>Bolidophyceae</taxon>
        <taxon>Parmales</taxon>
        <taxon>Triparmaceae</taxon>
        <taxon>Triparma</taxon>
    </lineage>
</organism>
<dbReference type="SUPFAM" id="SSF81324">
    <property type="entry name" value="Voltage-gated potassium channels"/>
    <property type="match status" value="2"/>
</dbReference>
<dbReference type="Gene3D" id="1.10.238.10">
    <property type="entry name" value="EF-hand"/>
    <property type="match status" value="1"/>
</dbReference>
<dbReference type="EMBL" id="BRXZ01003128">
    <property type="protein sequence ID" value="GMH47947.1"/>
    <property type="molecule type" value="Genomic_DNA"/>
</dbReference>
<evidence type="ECO:0000313" key="14">
    <source>
        <dbReference type="EMBL" id="GMH47947.1"/>
    </source>
</evidence>
<dbReference type="InterPro" id="IPR000595">
    <property type="entry name" value="cNMP-bd_dom"/>
</dbReference>
<dbReference type="InterPro" id="IPR036770">
    <property type="entry name" value="Ankyrin_rpt-contain_sf"/>
</dbReference>
<dbReference type="InterPro" id="IPR005821">
    <property type="entry name" value="Ion_trans_dom"/>
</dbReference>
<dbReference type="InterPro" id="IPR018490">
    <property type="entry name" value="cNMP-bd_dom_sf"/>
</dbReference>
<feature type="transmembrane region" description="Helical" evidence="11">
    <location>
        <begin position="1604"/>
        <end position="1625"/>
    </location>
</feature>
<dbReference type="Proteomes" id="UP001165082">
    <property type="component" value="Unassembled WGS sequence"/>
</dbReference>
<dbReference type="InterPro" id="IPR011992">
    <property type="entry name" value="EF-hand-dom_pair"/>
</dbReference>
<feature type="transmembrane region" description="Helical" evidence="11">
    <location>
        <begin position="340"/>
        <end position="364"/>
    </location>
</feature>
<feature type="domain" description="Cyclic nucleotide-binding" evidence="12">
    <location>
        <begin position="629"/>
        <end position="696"/>
    </location>
</feature>
<feature type="region of interest" description="Disordered" evidence="10">
    <location>
        <begin position="188"/>
        <end position="219"/>
    </location>
</feature>